<dbReference type="EMBL" id="CM046123">
    <property type="protein sequence ID" value="KAI8439745.1"/>
    <property type="molecule type" value="Genomic_DNA"/>
</dbReference>
<comment type="caution">
    <text evidence="1">The sequence shown here is derived from an EMBL/GenBank/DDBJ whole genome shotgun (WGS) entry which is preliminary data.</text>
</comment>
<dbReference type="Proteomes" id="UP001064048">
    <property type="component" value="Chromosome 23"/>
</dbReference>
<reference evidence="1 2" key="1">
    <citation type="journal article" date="2022" name="Genome Biol. Evol.">
        <title>The Spruce Budworm Genome: Reconstructing the Evolutionary History of Antifreeze Proteins.</title>
        <authorList>
            <person name="Beliveau C."/>
            <person name="Gagne P."/>
            <person name="Picq S."/>
            <person name="Vernygora O."/>
            <person name="Keeling C.I."/>
            <person name="Pinkney K."/>
            <person name="Doucet D."/>
            <person name="Wen F."/>
            <person name="Johnston J.S."/>
            <person name="Maaroufi H."/>
            <person name="Boyle B."/>
            <person name="Laroche J."/>
            <person name="Dewar K."/>
            <person name="Juretic N."/>
            <person name="Blackburn G."/>
            <person name="Nisole A."/>
            <person name="Brunet B."/>
            <person name="Brandao M."/>
            <person name="Lumley L."/>
            <person name="Duan J."/>
            <person name="Quan G."/>
            <person name="Lucarotti C.J."/>
            <person name="Roe A.D."/>
            <person name="Sperling F.A.H."/>
            <person name="Levesque R.C."/>
            <person name="Cusson M."/>
        </authorList>
    </citation>
    <scope>NUCLEOTIDE SEQUENCE [LARGE SCALE GENOMIC DNA]</scope>
    <source>
        <strain evidence="1">Glfc:IPQL:Cfum</strain>
    </source>
</reference>
<keyword evidence="2" id="KW-1185">Reference proteome</keyword>
<gene>
    <name evidence="1" type="ORF">MSG28_013438</name>
</gene>
<protein>
    <submittedName>
        <fullName evidence="1">Uncharacterized protein</fullName>
    </submittedName>
</protein>
<evidence type="ECO:0000313" key="1">
    <source>
        <dbReference type="EMBL" id="KAI8439745.1"/>
    </source>
</evidence>
<accession>A0ACC0KTY4</accession>
<evidence type="ECO:0000313" key="2">
    <source>
        <dbReference type="Proteomes" id="UP001064048"/>
    </source>
</evidence>
<sequence>MLVLPGVPTYSAPLLPAVLLAKNMFVAILREQLQYKAAITLSRSPHAACGDRKSIVLRAMFAASVLWLLLCYAQCARATLVNDFEEFANTILTQDEDRSVDLPVELGVDRGSGCICRASRNRRVIVCFGNYECKRFPRIQFKSDALRVRTSIISEILKGDLETLHHLRILEIEANHQLKYFEPGLFRNMSNLQQLSISYNTALLTLAEDTFEGLTNLHNLTLVNNGFTNIVQLIPAFKPSILPSLKGLDLSENCFEQIPEETFIPMTGTTLNRLEIHLCSLEYIHPHSFLPLQKLKELHIGENDLNSSLIGNFLLKMIHQQINLTYLDVSGMGFRKQPPWRLINIIAQTTIKRLILAQNQFEMISDDAFPRMVNIEELDLRKVYAISIGPNAFDPSKFPNLKVLLLGGNNLPGVHQTHLSNQLLLLDLSCNKGSSANPMYYEIDRDTFSQSKQLRVLNLSYNRIKTLFDYTFRGLEKLTILNLENGTIFYIGDGTFKPLRQLEMLNLGNNPLVANENLTSAQFNGLNVLKILILKNCGIKHFYDNDNIFEMMPNLTHLNLKNNQLYYITAETIKPLKLLQVLDLIAPGIVLAREKTPSSFKISSRDNGAAHAHRAVTLWRTQRTTGQSGMVADGAVLDSSTKVDRGQRKYGTAGLRTSQSAVGGQPWRRTHATMHPRETVPHLSAGYDYASSCARPQRAGRTRAAAPCDLSKQSYCTSPGDSYPWHAIRRFVRENQGLMKRMYGEERHISVLKAELENFIQDDEDDEVNKKTEDFAEDITKTKMMYSQKKSHGRAMKVKPHFRPIQSNSNKKPDNDTLRVKPLEYDGNNTKINKTGNKNVTEITNNETVYEDKGISYKTKLESIANIEVNNLDPDVITLEAVIKQSIETNSIYPNFGSVKSEPVTLDTKNETLENNVTTTTENIINSTETTTVDMDYDDLTTESGKDAWIPMNADTSTLPPTLLFSEHEKVKNDRIDTNVNEKKEEFHPKPTQHQEAIRPAVIKLRGANACESKEEMAAPFWANSTRGEILALLNMYPFEQYIHMETCVHEKKQMYCREGCRCEQQYRLHRLLAYDPRNECRGIFADWFKFPACCVCKCYDVPLEFRARSPRILHPQYGEEVKRVIYEDVARDWYMMSAYEDEEDLF</sequence>
<name>A0ACC0KTY4_CHOFU</name>
<organism evidence="1 2">
    <name type="scientific">Choristoneura fumiferana</name>
    <name type="common">Spruce budworm moth</name>
    <name type="synonym">Archips fumiferana</name>
    <dbReference type="NCBI Taxonomy" id="7141"/>
    <lineage>
        <taxon>Eukaryota</taxon>
        <taxon>Metazoa</taxon>
        <taxon>Ecdysozoa</taxon>
        <taxon>Arthropoda</taxon>
        <taxon>Hexapoda</taxon>
        <taxon>Insecta</taxon>
        <taxon>Pterygota</taxon>
        <taxon>Neoptera</taxon>
        <taxon>Endopterygota</taxon>
        <taxon>Lepidoptera</taxon>
        <taxon>Glossata</taxon>
        <taxon>Ditrysia</taxon>
        <taxon>Tortricoidea</taxon>
        <taxon>Tortricidae</taxon>
        <taxon>Tortricinae</taxon>
        <taxon>Choristoneura</taxon>
    </lineage>
</organism>
<proteinExistence type="predicted"/>